<keyword evidence="1" id="KW-1133">Transmembrane helix</keyword>
<sequence length="62" mass="6049">MPSLAGASLAGGSGDLRGSGVRASIIPTKAPAIAITTVIASVIAMTVIVSDAVLLSVSLMRL</sequence>
<keyword evidence="1" id="KW-0472">Membrane</keyword>
<evidence type="ECO:0000256" key="1">
    <source>
        <dbReference type="SAM" id="Phobius"/>
    </source>
</evidence>
<keyword evidence="1" id="KW-0812">Transmembrane</keyword>
<accession>A0ABN6VCQ0</accession>
<protein>
    <submittedName>
        <fullName evidence="2">Uncharacterized protein</fullName>
    </submittedName>
</protein>
<name>A0ABN6VCQ0_9HYPH</name>
<evidence type="ECO:0000313" key="2">
    <source>
        <dbReference type="EMBL" id="BDV33019.1"/>
    </source>
</evidence>
<dbReference type="Proteomes" id="UP001317629">
    <property type="component" value="Chromosome"/>
</dbReference>
<keyword evidence="3" id="KW-1185">Reference proteome</keyword>
<proteinExistence type="predicted"/>
<reference evidence="2 3" key="1">
    <citation type="journal article" date="2023" name="Int. J. Syst. Evol. Microbiol.">
        <title>Methylocystis iwaonis sp. nov., a type II methane-oxidizing bacterium from surface soil of a rice paddy field in Japan, and emended description of the genus Methylocystis (ex Whittenbury et al. 1970) Bowman et al. 1993.</title>
        <authorList>
            <person name="Kaise H."/>
            <person name="Sawadogo J.B."/>
            <person name="Alam M.S."/>
            <person name="Ueno C."/>
            <person name="Dianou D."/>
            <person name="Shinjo R."/>
            <person name="Asakawa S."/>
        </authorList>
    </citation>
    <scope>NUCLEOTIDE SEQUENCE [LARGE SCALE GENOMIC DNA]</scope>
    <source>
        <strain evidence="2 3">SS37A-Re</strain>
    </source>
</reference>
<dbReference type="EMBL" id="AP027142">
    <property type="protein sequence ID" value="BDV33019.1"/>
    <property type="molecule type" value="Genomic_DNA"/>
</dbReference>
<organism evidence="2 3">
    <name type="scientific">Methylocystis iwaonis</name>
    <dbReference type="NCBI Taxonomy" id="2885079"/>
    <lineage>
        <taxon>Bacteria</taxon>
        <taxon>Pseudomonadati</taxon>
        <taxon>Pseudomonadota</taxon>
        <taxon>Alphaproteobacteria</taxon>
        <taxon>Hyphomicrobiales</taxon>
        <taxon>Methylocystaceae</taxon>
        <taxon>Methylocystis</taxon>
    </lineage>
</organism>
<gene>
    <name evidence="2" type="ORF">SS37A_05480</name>
</gene>
<feature type="transmembrane region" description="Helical" evidence="1">
    <location>
        <begin position="33"/>
        <end position="57"/>
    </location>
</feature>
<evidence type="ECO:0000313" key="3">
    <source>
        <dbReference type="Proteomes" id="UP001317629"/>
    </source>
</evidence>